<dbReference type="GO" id="GO:1990904">
    <property type="term" value="C:ribonucleoprotein complex"/>
    <property type="evidence" value="ECO:0007669"/>
    <property type="project" value="UniProtKB-UniRule"/>
</dbReference>
<comment type="similarity">
    <text evidence="1 7">Belongs to the universal ribosomal protein uS5 family.</text>
</comment>
<dbReference type="Gene3D" id="3.30.160.20">
    <property type="match status" value="1"/>
</dbReference>
<keyword evidence="2 6" id="KW-0689">Ribosomal protein</keyword>
<dbReference type="PANTHER" id="PTHR48277:SF1">
    <property type="entry name" value="MITOCHONDRIAL RIBOSOMAL PROTEIN S5"/>
    <property type="match status" value="1"/>
</dbReference>
<comment type="caution">
    <text evidence="9">The sequence shown here is derived from an EMBL/GenBank/DDBJ whole genome shotgun (WGS) entry which is preliminary data.</text>
</comment>
<evidence type="ECO:0000256" key="7">
    <source>
        <dbReference type="RuleBase" id="RU003823"/>
    </source>
</evidence>
<dbReference type="Pfam" id="PF00333">
    <property type="entry name" value="Ribosomal_S5"/>
    <property type="match status" value="1"/>
</dbReference>
<dbReference type="InterPro" id="IPR020568">
    <property type="entry name" value="Ribosomal_Su5_D2-typ_SF"/>
</dbReference>
<dbReference type="FunFam" id="3.30.230.10:FF:000002">
    <property type="entry name" value="30S ribosomal protein S5"/>
    <property type="match status" value="1"/>
</dbReference>
<reference evidence="10" key="1">
    <citation type="submission" date="2017-09" db="EMBL/GenBank/DDBJ databases">
        <title>Depth-based differentiation of microbial function through sediment-hosted aquifers and enrichment of novel symbionts in the deep terrestrial subsurface.</title>
        <authorList>
            <person name="Probst A.J."/>
            <person name="Ladd B."/>
            <person name="Jarett J.K."/>
            <person name="Geller-Mcgrath D.E."/>
            <person name="Sieber C.M.K."/>
            <person name="Emerson J.B."/>
            <person name="Anantharaman K."/>
            <person name="Thomas B.C."/>
            <person name="Malmstrom R."/>
            <person name="Stieglmeier M."/>
            <person name="Klingl A."/>
            <person name="Woyke T."/>
            <person name="Ryan C.M."/>
            <person name="Banfield J.F."/>
        </authorList>
    </citation>
    <scope>NUCLEOTIDE SEQUENCE [LARGE SCALE GENOMIC DNA]</scope>
</reference>
<dbReference type="GO" id="GO:0006412">
    <property type="term" value="P:translation"/>
    <property type="evidence" value="ECO:0007669"/>
    <property type="project" value="InterPro"/>
</dbReference>
<dbReference type="InterPro" id="IPR018192">
    <property type="entry name" value="Ribosomal_uS5_N_CS"/>
</dbReference>
<dbReference type="SUPFAM" id="SSF54768">
    <property type="entry name" value="dsRNA-binding domain-like"/>
    <property type="match status" value="1"/>
</dbReference>
<dbReference type="EMBL" id="PEVY01000028">
    <property type="protein sequence ID" value="PIU75322.1"/>
    <property type="molecule type" value="Genomic_DNA"/>
</dbReference>
<dbReference type="GO" id="GO:0003735">
    <property type="term" value="F:structural constituent of ribosome"/>
    <property type="evidence" value="ECO:0007669"/>
    <property type="project" value="UniProtKB-UniRule"/>
</dbReference>
<dbReference type="InterPro" id="IPR013810">
    <property type="entry name" value="Ribosomal_uS5_N"/>
</dbReference>
<dbReference type="InterPro" id="IPR000851">
    <property type="entry name" value="Ribosomal_uS5"/>
</dbReference>
<dbReference type="GO" id="GO:0005840">
    <property type="term" value="C:ribosome"/>
    <property type="evidence" value="ECO:0007669"/>
    <property type="project" value="UniProtKB-KW"/>
</dbReference>
<dbReference type="GO" id="GO:0005737">
    <property type="term" value="C:cytoplasm"/>
    <property type="evidence" value="ECO:0007669"/>
    <property type="project" value="UniProtKB-ARBA"/>
</dbReference>
<organism evidence="9 10">
    <name type="scientific">Candidatus Portnoybacteria bacterium CG06_land_8_20_14_3_00_39_12</name>
    <dbReference type="NCBI Taxonomy" id="1974809"/>
    <lineage>
        <taxon>Bacteria</taxon>
        <taxon>Candidatus Portnoyibacteriota</taxon>
    </lineage>
</organism>
<name>A0A2M7AXI0_9BACT</name>
<dbReference type="GO" id="GO:0003723">
    <property type="term" value="F:RNA binding"/>
    <property type="evidence" value="ECO:0007669"/>
    <property type="project" value="InterPro"/>
</dbReference>
<dbReference type="InterPro" id="IPR014721">
    <property type="entry name" value="Ribsml_uS5_D2-typ_fold_subgr"/>
</dbReference>
<evidence type="ECO:0000259" key="8">
    <source>
        <dbReference type="PROSITE" id="PS50881"/>
    </source>
</evidence>
<dbReference type="PROSITE" id="PS00585">
    <property type="entry name" value="RIBOSOMAL_S5"/>
    <property type="match status" value="1"/>
</dbReference>
<evidence type="ECO:0000313" key="10">
    <source>
        <dbReference type="Proteomes" id="UP000228775"/>
    </source>
</evidence>
<dbReference type="Proteomes" id="UP000228775">
    <property type="component" value="Unassembled WGS sequence"/>
</dbReference>
<protein>
    <recommendedName>
        <fullName evidence="4">Small ribosomal subunit protein uS5</fullName>
    </recommendedName>
    <alternativeName>
        <fullName evidence="5">30S ribosomal protein S5</fullName>
    </alternativeName>
</protein>
<feature type="domain" description="S5 DRBM" evidence="8">
    <location>
        <begin position="18"/>
        <end position="81"/>
    </location>
</feature>
<dbReference type="AlphaFoldDB" id="A0A2M7AXI0"/>
<gene>
    <name evidence="9" type="ORF">COS76_01375</name>
</gene>
<sequence length="157" mass="16936">MSQDRNYNKKQNEKDKEYDSRVLDIARITRVVAGGRRFRFRAVVVMGDGKGKIGIGLAKGADVALAVEKATHQAKKHLEVIKIKNGTISHLVAAKYSAAKIILMPAKHGRGIVAGGAVRAVCELAGIKDVVAKIISRSTNKLNNARATLVALRKLKA</sequence>
<evidence type="ECO:0000313" key="9">
    <source>
        <dbReference type="EMBL" id="PIU75322.1"/>
    </source>
</evidence>
<evidence type="ECO:0000256" key="1">
    <source>
        <dbReference type="ARBA" id="ARBA00008945"/>
    </source>
</evidence>
<dbReference type="PANTHER" id="PTHR48277">
    <property type="entry name" value="MITOCHONDRIAL RIBOSOMAL PROTEIN S5"/>
    <property type="match status" value="1"/>
</dbReference>
<evidence type="ECO:0000256" key="3">
    <source>
        <dbReference type="ARBA" id="ARBA00023274"/>
    </source>
</evidence>
<evidence type="ECO:0000256" key="2">
    <source>
        <dbReference type="ARBA" id="ARBA00022980"/>
    </source>
</evidence>
<accession>A0A2M7AXI0</accession>
<evidence type="ECO:0000256" key="4">
    <source>
        <dbReference type="ARBA" id="ARBA00035255"/>
    </source>
</evidence>
<keyword evidence="3 6" id="KW-0687">Ribonucleoprotein</keyword>
<proteinExistence type="inferred from homology"/>
<evidence type="ECO:0000256" key="5">
    <source>
        <dbReference type="ARBA" id="ARBA00035519"/>
    </source>
</evidence>
<dbReference type="Gene3D" id="3.30.230.10">
    <property type="match status" value="1"/>
</dbReference>
<evidence type="ECO:0000256" key="6">
    <source>
        <dbReference type="PROSITE-ProRule" id="PRU00268"/>
    </source>
</evidence>
<dbReference type="Pfam" id="PF03719">
    <property type="entry name" value="Ribosomal_S5_C"/>
    <property type="match status" value="1"/>
</dbReference>
<dbReference type="SUPFAM" id="SSF54211">
    <property type="entry name" value="Ribosomal protein S5 domain 2-like"/>
    <property type="match status" value="1"/>
</dbReference>
<dbReference type="InterPro" id="IPR005324">
    <property type="entry name" value="Ribosomal_uS5_C"/>
</dbReference>
<dbReference type="PROSITE" id="PS50881">
    <property type="entry name" value="S5_DSRBD"/>
    <property type="match status" value="1"/>
</dbReference>